<dbReference type="RefSeq" id="WP_244877648.1">
    <property type="nucleotide sequence ID" value="NZ_BAMV01000017.1"/>
</dbReference>
<reference evidence="3 5" key="1">
    <citation type="submission" date="2012-11" db="EMBL/GenBank/DDBJ databases">
        <title>Whole genome sequence of Acetobacter cibinongensis 4H-1.</title>
        <authorList>
            <person name="Azuma Y."/>
            <person name="Higashiura N."/>
            <person name="Hirakawa H."/>
            <person name="Matsushita K."/>
        </authorList>
    </citation>
    <scope>NUCLEOTIDE SEQUENCE [LARGE SCALE GENOMIC DNA]</scope>
    <source>
        <strain evidence="3 5">4H-1</strain>
    </source>
</reference>
<keyword evidence="6" id="KW-1185">Reference proteome</keyword>
<dbReference type="AlphaFoldDB" id="A0A0D6N6A8"/>
<accession>A0A6N3SM54</accession>
<comment type="similarity">
    <text evidence="1">Belongs to the sulfur carrier protein TusA family.</text>
</comment>
<name>A0A0D6N6A8_9PROT</name>
<reference evidence="4 6" key="2">
    <citation type="submission" date="2019-07" db="EMBL/GenBank/DDBJ databases">
        <title>Whole genome shotgun sequence of Acetobacter cibinongensis NBRC 16605.</title>
        <authorList>
            <person name="Hosoyama A."/>
            <person name="Uohara A."/>
            <person name="Ohji S."/>
            <person name="Ichikawa N."/>
        </authorList>
    </citation>
    <scope>NUCLEOTIDE SEQUENCE [LARGE SCALE GENOMIC DNA]</scope>
    <source>
        <strain evidence="4 6">NBRC 16605</strain>
    </source>
</reference>
<proteinExistence type="inferred from homology"/>
<evidence type="ECO:0000256" key="1">
    <source>
        <dbReference type="ARBA" id="ARBA00008984"/>
    </source>
</evidence>
<gene>
    <name evidence="3" type="ORF">Abci_017_287</name>
    <name evidence="4" type="ORF">ACI01nite_10030</name>
</gene>
<organism evidence="3 5">
    <name type="scientific">Acetobacter cibinongensis</name>
    <dbReference type="NCBI Taxonomy" id="146475"/>
    <lineage>
        <taxon>Bacteria</taxon>
        <taxon>Pseudomonadati</taxon>
        <taxon>Pseudomonadota</taxon>
        <taxon>Alphaproteobacteria</taxon>
        <taxon>Acetobacterales</taxon>
        <taxon>Acetobacteraceae</taxon>
        <taxon>Acetobacter</taxon>
    </lineage>
</organism>
<dbReference type="PANTHER" id="PTHR33279:SF19">
    <property type="entry name" value="SSL1707 PROTEIN"/>
    <property type="match status" value="1"/>
</dbReference>
<dbReference type="Gene3D" id="3.30.110.40">
    <property type="entry name" value="TusA-like domain"/>
    <property type="match status" value="1"/>
</dbReference>
<dbReference type="InterPro" id="IPR036868">
    <property type="entry name" value="TusA-like_sf"/>
</dbReference>
<dbReference type="Pfam" id="PF01206">
    <property type="entry name" value="TusA"/>
    <property type="match status" value="1"/>
</dbReference>
<protein>
    <recommendedName>
        <fullName evidence="2">UPF0033 domain-containing protein</fullName>
    </recommendedName>
</protein>
<dbReference type="Proteomes" id="UP000321891">
    <property type="component" value="Unassembled WGS sequence"/>
</dbReference>
<dbReference type="InterPro" id="IPR001455">
    <property type="entry name" value="TusA-like"/>
</dbReference>
<feature type="domain" description="UPF0033" evidence="2">
    <location>
        <begin position="18"/>
        <end position="42"/>
    </location>
</feature>
<dbReference type="Proteomes" id="UP000032671">
    <property type="component" value="Unassembled WGS sequence"/>
</dbReference>
<evidence type="ECO:0000259" key="2">
    <source>
        <dbReference type="PROSITE" id="PS01148"/>
    </source>
</evidence>
<dbReference type="EMBL" id="BJVU01000003">
    <property type="protein sequence ID" value="GEL58401.1"/>
    <property type="molecule type" value="Genomic_DNA"/>
</dbReference>
<comment type="caution">
    <text evidence="3">The sequence shown here is derived from an EMBL/GenBank/DDBJ whole genome shotgun (WGS) entry which is preliminary data.</text>
</comment>
<sequence length="94" mass="10142">MQDISTMQDNRVPDTVMLDITGEKCPMTFVRTRLALDGLLPGGLLAVHLRGAEPHKNVTQSVRALGHLILADQAEPDGTFVLTIQKKLVAPPSA</sequence>
<accession>A0A0D6N6A8</accession>
<evidence type="ECO:0000313" key="3">
    <source>
        <dbReference type="EMBL" id="GAN61103.1"/>
    </source>
</evidence>
<evidence type="ECO:0000313" key="4">
    <source>
        <dbReference type="EMBL" id="GEL58401.1"/>
    </source>
</evidence>
<dbReference type="PANTHER" id="PTHR33279">
    <property type="entry name" value="SULFUR CARRIER PROTEIN YEDF-RELATED"/>
    <property type="match status" value="1"/>
</dbReference>
<dbReference type="PROSITE" id="PS01148">
    <property type="entry name" value="UPF0033"/>
    <property type="match status" value="1"/>
</dbReference>
<dbReference type="EMBL" id="BAMV01000017">
    <property type="protein sequence ID" value="GAN61103.1"/>
    <property type="molecule type" value="Genomic_DNA"/>
</dbReference>
<evidence type="ECO:0000313" key="6">
    <source>
        <dbReference type="Proteomes" id="UP000321891"/>
    </source>
</evidence>
<dbReference type="STRING" id="1231339.Abci_017_287"/>
<evidence type="ECO:0000313" key="5">
    <source>
        <dbReference type="Proteomes" id="UP000032671"/>
    </source>
</evidence>
<dbReference type="SUPFAM" id="SSF64307">
    <property type="entry name" value="SirA-like"/>
    <property type="match status" value="1"/>
</dbReference>